<feature type="transmembrane region" description="Helical" evidence="1">
    <location>
        <begin position="38"/>
        <end position="60"/>
    </location>
</feature>
<comment type="caution">
    <text evidence="3">The sequence shown here is derived from an EMBL/GenBank/DDBJ whole genome shotgun (WGS) entry which is preliminary data.</text>
</comment>
<protein>
    <submittedName>
        <fullName evidence="3">DUF2062 domain-containing protein</fullName>
    </submittedName>
</protein>
<dbReference type="PANTHER" id="PTHR35102:SF1">
    <property type="entry name" value="E3 UBIQUITIN-PROTEIN LIGASE"/>
    <property type="match status" value="1"/>
</dbReference>
<evidence type="ECO:0000313" key="4">
    <source>
        <dbReference type="Proteomes" id="UP000298337"/>
    </source>
</evidence>
<dbReference type="Proteomes" id="UP000298337">
    <property type="component" value="Unassembled WGS sequence"/>
</dbReference>
<dbReference type="Pfam" id="PF09835">
    <property type="entry name" value="DUF2062"/>
    <property type="match status" value="1"/>
</dbReference>
<feature type="transmembrane region" description="Helical" evidence="1">
    <location>
        <begin position="72"/>
        <end position="94"/>
    </location>
</feature>
<evidence type="ECO:0000313" key="3">
    <source>
        <dbReference type="EMBL" id="TGE06115.1"/>
    </source>
</evidence>
<keyword evidence="1" id="KW-1133">Transmembrane helix</keyword>
<evidence type="ECO:0000259" key="2">
    <source>
        <dbReference type="Pfam" id="PF09835"/>
    </source>
</evidence>
<keyword evidence="1" id="KW-0472">Membrane</keyword>
<dbReference type="PANTHER" id="PTHR35102">
    <property type="entry name" value="E3 UBIQUITIN-PROTEIN LIGASE"/>
    <property type="match status" value="1"/>
</dbReference>
<dbReference type="RefSeq" id="WP_135434906.1">
    <property type="nucleotide sequence ID" value="NZ_SRLA01000003.1"/>
</dbReference>
<accession>A0A4Z0P376</accession>
<gene>
    <name evidence="3" type="ORF">EU556_14720</name>
</gene>
<sequence length="172" mass="18714">MTQPPISPSDTPPPTGWVRRLINPLRDLLRQGLTPHQLALTVALGTVLGLVPVLGITTLLSTFIAIRLRLNVAATLLIAHLWSPVQLLLLIPLLHWGSQLMGATAQGALTLAQLQLQFSHDWVAALQVLWKAFAGALFLWALAAVPVGALIYFLLRPILRRVLARQQAVASQ</sequence>
<dbReference type="AlphaFoldDB" id="A0A4Z0P376"/>
<dbReference type="InterPro" id="IPR018639">
    <property type="entry name" value="DUF2062"/>
</dbReference>
<proteinExistence type="predicted"/>
<dbReference type="EMBL" id="SRLA01000003">
    <property type="protein sequence ID" value="TGE06115.1"/>
    <property type="molecule type" value="Genomic_DNA"/>
</dbReference>
<organism evidence="3 4">
    <name type="scientific">Hymenobacter fodinae</name>
    <dbReference type="NCBI Taxonomy" id="2510796"/>
    <lineage>
        <taxon>Bacteria</taxon>
        <taxon>Pseudomonadati</taxon>
        <taxon>Bacteroidota</taxon>
        <taxon>Cytophagia</taxon>
        <taxon>Cytophagales</taxon>
        <taxon>Hymenobacteraceae</taxon>
        <taxon>Hymenobacter</taxon>
    </lineage>
</organism>
<feature type="transmembrane region" description="Helical" evidence="1">
    <location>
        <begin position="132"/>
        <end position="155"/>
    </location>
</feature>
<reference evidence="3 4" key="1">
    <citation type="submission" date="2019-04" db="EMBL/GenBank/DDBJ databases">
        <authorList>
            <person name="Feng G."/>
            <person name="Zhang J."/>
            <person name="Zhu H."/>
        </authorList>
    </citation>
    <scope>NUCLEOTIDE SEQUENCE [LARGE SCALE GENOMIC DNA]</scope>
    <source>
        <strain evidence="3 4">92R-1</strain>
    </source>
</reference>
<name>A0A4Z0P376_9BACT</name>
<keyword evidence="1" id="KW-0812">Transmembrane</keyword>
<evidence type="ECO:0000256" key="1">
    <source>
        <dbReference type="SAM" id="Phobius"/>
    </source>
</evidence>
<feature type="domain" description="DUF2062" evidence="2">
    <location>
        <begin position="20"/>
        <end position="166"/>
    </location>
</feature>
<keyword evidence="4" id="KW-1185">Reference proteome</keyword>